<dbReference type="EMBL" id="JAAMPI010000183">
    <property type="protein sequence ID" value="KAF4634469.1"/>
    <property type="molecule type" value="Genomic_DNA"/>
</dbReference>
<keyword evidence="2" id="KW-0547">Nucleotide-binding</keyword>
<evidence type="ECO:0000313" key="6">
    <source>
        <dbReference type="Proteomes" id="UP000566819"/>
    </source>
</evidence>
<organism evidence="5 6">
    <name type="scientific">Cudoniella acicularis</name>
    <dbReference type="NCBI Taxonomy" id="354080"/>
    <lineage>
        <taxon>Eukaryota</taxon>
        <taxon>Fungi</taxon>
        <taxon>Dikarya</taxon>
        <taxon>Ascomycota</taxon>
        <taxon>Pezizomycotina</taxon>
        <taxon>Leotiomycetes</taxon>
        <taxon>Helotiales</taxon>
        <taxon>Tricladiaceae</taxon>
        <taxon>Cudoniella</taxon>
    </lineage>
</organism>
<keyword evidence="1" id="KW-0723">Serine/threonine-protein kinase</keyword>
<dbReference type="Pfam" id="PF00069">
    <property type="entry name" value="Pkinase"/>
    <property type="match status" value="1"/>
</dbReference>
<proteinExistence type="predicted"/>
<dbReference type="PANTHER" id="PTHR24055">
    <property type="entry name" value="MITOGEN-ACTIVATED PROTEIN KINASE"/>
    <property type="match status" value="1"/>
</dbReference>
<keyword evidence="1" id="KW-0808">Transferase</keyword>
<dbReference type="Gene3D" id="1.10.510.10">
    <property type="entry name" value="Transferase(Phosphotransferase) domain 1"/>
    <property type="match status" value="1"/>
</dbReference>
<protein>
    <recommendedName>
        <fullName evidence="4">Protein kinase domain-containing protein</fullName>
    </recommendedName>
</protein>
<evidence type="ECO:0000256" key="1">
    <source>
        <dbReference type="ARBA" id="ARBA00022527"/>
    </source>
</evidence>
<name>A0A8H4W870_9HELO</name>
<keyword evidence="1" id="KW-0418">Kinase</keyword>
<evidence type="ECO:0000256" key="3">
    <source>
        <dbReference type="ARBA" id="ARBA00022840"/>
    </source>
</evidence>
<dbReference type="Pfam" id="PF17316">
    <property type="entry name" value="Perilipin_2"/>
    <property type="match status" value="1"/>
</dbReference>
<keyword evidence="6" id="KW-1185">Reference proteome</keyword>
<gene>
    <name evidence="5" type="ORF">G7Y89_g3643</name>
</gene>
<dbReference type="GO" id="GO:0005524">
    <property type="term" value="F:ATP binding"/>
    <property type="evidence" value="ECO:0007669"/>
    <property type="project" value="UniProtKB-KW"/>
</dbReference>
<comment type="caution">
    <text evidence="5">The sequence shown here is derived from an EMBL/GenBank/DDBJ whole genome shotgun (WGS) entry which is preliminary data.</text>
</comment>
<dbReference type="InterPro" id="IPR050117">
    <property type="entry name" value="MAPK"/>
</dbReference>
<keyword evidence="3" id="KW-0067">ATP-binding</keyword>
<dbReference type="AlphaFoldDB" id="A0A8H4W870"/>
<dbReference type="SMART" id="SM00220">
    <property type="entry name" value="S_TKc"/>
    <property type="match status" value="1"/>
</dbReference>
<dbReference type="SUPFAM" id="SSF56112">
    <property type="entry name" value="Protein kinase-like (PK-like)"/>
    <property type="match status" value="1"/>
</dbReference>
<evidence type="ECO:0000256" key="2">
    <source>
        <dbReference type="ARBA" id="ARBA00022741"/>
    </source>
</evidence>
<dbReference type="InterPro" id="IPR011009">
    <property type="entry name" value="Kinase-like_dom_sf"/>
</dbReference>
<dbReference type="OrthoDB" id="376826at2759"/>
<reference evidence="5 6" key="1">
    <citation type="submission" date="2020-03" db="EMBL/GenBank/DDBJ databases">
        <title>Draft Genome Sequence of Cudoniella acicularis.</title>
        <authorList>
            <person name="Buettner E."/>
            <person name="Kellner H."/>
        </authorList>
    </citation>
    <scope>NUCLEOTIDE SEQUENCE [LARGE SCALE GENOMIC DNA]</scope>
    <source>
        <strain evidence="5 6">DSM 108380</strain>
    </source>
</reference>
<evidence type="ECO:0000313" key="5">
    <source>
        <dbReference type="EMBL" id="KAF4634469.1"/>
    </source>
</evidence>
<sequence>MALQVNGDSTPSSAFLSHLYSYPVISDSITTFKKNPYGAKSLDLTSQGYEKLGKPLLPYLAKPYQYVSPYVKKADSIGDSTLSTLETKFPVVKKPTGELYEDAQSIVFFPLKKGGEGRDYVFSTYKGEVKKVGGEGLVTYGMAALGTGIIVTKDSLSWLSQFLSAKKTETKEVLSLDMAFVLRTGQSLRGRLGTYNLTEKLRKDVWTALSTKNGTVIIKTAPKYQLDKEREVLQHFHDGPHIRQLVDVVEQPPAIVFEHLDDNLLHASNSKKLGRGDVKFVARSILKALKMLHEDGYVQTDVKPDNILVSYGVWNSSESWFSEVALGDCGDVHRVDLDADPRDMAKEDGHIIGAAIFRSPEAMLNLRWDDEAYSAHVLIKQADYFGPFPPSYQEIADEERLATLTFINNYSTESGKWKPFQLAEDPELLRQNRDFICKIMRLDPRDRPTADQLLHDEWFQST</sequence>
<dbReference type="Proteomes" id="UP000566819">
    <property type="component" value="Unassembled WGS sequence"/>
</dbReference>
<accession>A0A8H4W870</accession>
<dbReference type="GO" id="GO:0004674">
    <property type="term" value="F:protein serine/threonine kinase activity"/>
    <property type="evidence" value="ECO:0007669"/>
    <property type="project" value="UniProtKB-KW"/>
</dbReference>
<dbReference type="InterPro" id="IPR000719">
    <property type="entry name" value="Prot_kinase_dom"/>
</dbReference>
<feature type="domain" description="Protein kinase" evidence="4">
    <location>
        <begin position="134"/>
        <end position="459"/>
    </location>
</feature>
<evidence type="ECO:0000259" key="4">
    <source>
        <dbReference type="PROSITE" id="PS50011"/>
    </source>
</evidence>
<dbReference type="PROSITE" id="PS50011">
    <property type="entry name" value="PROTEIN_KINASE_DOM"/>
    <property type="match status" value="1"/>
</dbReference>